<proteinExistence type="predicted"/>
<dbReference type="EMBL" id="AWTN01000114">
    <property type="protein sequence ID" value="KGG86186.1"/>
    <property type="molecule type" value="Genomic_DNA"/>
</dbReference>
<comment type="caution">
    <text evidence="1">The sequence shown here is derived from an EMBL/GenBank/DDBJ whole genome shotgun (WGS) entry which is preliminary data.</text>
</comment>
<organism evidence="1 2">
    <name type="scientific">Comamonas thiooxydans</name>
    <dbReference type="NCBI Taxonomy" id="363952"/>
    <lineage>
        <taxon>Bacteria</taxon>
        <taxon>Pseudomonadati</taxon>
        <taxon>Pseudomonadota</taxon>
        <taxon>Betaproteobacteria</taxon>
        <taxon>Burkholderiales</taxon>
        <taxon>Comamonadaceae</taxon>
        <taxon>Comamonas</taxon>
    </lineage>
</organism>
<gene>
    <name evidence="1" type="ORF">P245_20935</name>
</gene>
<accession>A0A0E3BXQ6</accession>
<name>A0A0E3BXQ6_9BURK</name>
<dbReference type="Proteomes" id="UP000029567">
    <property type="component" value="Unassembled WGS sequence"/>
</dbReference>
<evidence type="ECO:0000313" key="2">
    <source>
        <dbReference type="Proteomes" id="UP000029567"/>
    </source>
</evidence>
<evidence type="ECO:0000313" key="1">
    <source>
        <dbReference type="EMBL" id="KGG86186.1"/>
    </source>
</evidence>
<reference evidence="1 2" key="1">
    <citation type="submission" date="2013-09" db="EMBL/GenBank/DDBJ databases">
        <title>High correlation between genotypes and phenotypes of environmental bacteria Comamonas testosteroni strains.</title>
        <authorList>
            <person name="Liu L."/>
            <person name="Zhu W."/>
            <person name="Xia X."/>
            <person name="Xu B."/>
            <person name="Luo M."/>
            <person name="Wang G."/>
        </authorList>
    </citation>
    <scope>NUCLEOTIDE SEQUENCE [LARGE SCALE GENOMIC DNA]</scope>
    <source>
        <strain evidence="1 2">JL14</strain>
    </source>
</reference>
<protein>
    <submittedName>
        <fullName evidence="1">Uncharacterized protein</fullName>
    </submittedName>
</protein>
<sequence>MSENTEPQTREEVESYLRAKLDADEAETGLYNIGLGFVVVDRVGHDNKITFQWFDEAIRFDDLLRSN</sequence>
<dbReference type="AlphaFoldDB" id="A0A0E3BXQ6"/>
<dbReference type="RefSeq" id="WP_034382171.1">
    <property type="nucleotide sequence ID" value="NZ_AWTN01000114.1"/>
</dbReference>